<proteinExistence type="predicted"/>
<evidence type="ECO:0000256" key="2">
    <source>
        <dbReference type="ARBA" id="ARBA00022692"/>
    </source>
</evidence>
<evidence type="ECO:0000256" key="4">
    <source>
        <dbReference type="ARBA" id="ARBA00023136"/>
    </source>
</evidence>
<gene>
    <name evidence="7" type="ORF">METZ01_LOCUS278847</name>
</gene>
<feature type="non-terminal residue" evidence="7">
    <location>
        <position position="1"/>
    </location>
</feature>
<evidence type="ECO:0000256" key="3">
    <source>
        <dbReference type="ARBA" id="ARBA00022989"/>
    </source>
</evidence>
<keyword evidence="4 5" id="KW-0472">Membrane</keyword>
<dbReference type="GO" id="GO:0016020">
    <property type="term" value="C:membrane"/>
    <property type="evidence" value="ECO:0007669"/>
    <property type="project" value="UniProtKB-SubCell"/>
</dbReference>
<evidence type="ECO:0000256" key="1">
    <source>
        <dbReference type="ARBA" id="ARBA00004141"/>
    </source>
</evidence>
<dbReference type="AlphaFoldDB" id="A0A382KRA1"/>
<sequence length="139" mass="15120">VSSQLRDLPLRGILIYVVNTICFSVISLLVKELSIQFSISELLLVRFFCTFLGMVLLIQFKGGFPLLRTRKALDLAIRTASGMIAIALSFVAFSGALLADATALVFSAPLFTLLLSIPVLSERINRPKIFAVLSGFLGV</sequence>
<feature type="transmembrane region" description="Helical" evidence="5">
    <location>
        <begin position="72"/>
        <end position="95"/>
    </location>
</feature>
<dbReference type="PANTHER" id="PTHR22911">
    <property type="entry name" value="ACYL-MALONYL CONDENSING ENZYME-RELATED"/>
    <property type="match status" value="1"/>
</dbReference>
<keyword evidence="3 5" id="KW-1133">Transmembrane helix</keyword>
<reference evidence="7" key="1">
    <citation type="submission" date="2018-05" db="EMBL/GenBank/DDBJ databases">
        <authorList>
            <person name="Lanie J.A."/>
            <person name="Ng W.-L."/>
            <person name="Kazmierczak K.M."/>
            <person name="Andrzejewski T.M."/>
            <person name="Davidsen T.M."/>
            <person name="Wayne K.J."/>
            <person name="Tettelin H."/>
            <person name="Glass J.I."/>
            <person name="Rusch D."/>
            <person name="Podicherti R."/>
            <person name="Tsui H.-C.T."/>
            <person name="Winkler M.E."/>
        </authorList>
    </citation>
    <scope>NUCLEOTIDE SEQUENCE</scope>
</reference>
<evidence type="ECO:0000259" key="6">
    <source>
        <dbReference type="Pfam" id="PF00892"/>
    </source>
</evidence>
<protein>
    <recommendedName>
        <fullName evidence="6">EamA domain-containing protein</fullName>
    </recommendedName>
</protein>
<dbReference type="SUPFAM" id="SSF103481">
    <property type="entry name" value="Multidrug resistance efflux transporter EmrE"/>
    <property type="match status" value="1"/>
</dbReference>
<name>A0A382KRA1_9ZZZZ</name>
<dbReference type="InterPro" id="IPR037185">
    <property type="entry name" value="EmrE-like"/>
</dbReference>
<dbReference type="Pfam" id="PF00892">
    <property type="entry name" value="EamA"/>
    <property type="match status" value="1"/>
</dbReference>
<feature type="transmembrane region" description="Helical" evidence="5">
    <location>
        <begin position="12"/>
        <end position="30"/>
    </location>
</feature>
<dbReference type="PANTHER" id="PTHR22911:SF6">
    <property type="entry name" value="SOLUTE CARRIER FAMILY 35 MEMBER G1"/>
    <property type="match status" value="1"/>
</dbReference>
<feature type="non-terminal residue" evidence="7">
    <location>
        <position position="139"/>
    </location>
</feature>
<accession>A0A382KRA1</accession>
<dbReference type="EMBL" id="UINC01081798">
    <property type="protein sequence ID" value="SVC25993.1"/>
    <property type="molecule type" value="Genomic_DNA"/>
</dbReference>
<dbReference type="InterPro" id="IPR000620">
    <property type="entry name" value="EamA_dom"/>
</dbReference>
<evidence type="ECO:0000256" key="5">
    <source>
        <dbReference type="SAM" id="Phobius"/>
    </source>
</evidence>
<feature type="domain" description="EamA" evidence="6">
    <location>
        <begin position="11"/>
        <end position="139"/>
    </location>
</feature>
<feature type="transmembrane region" description="Helical" evidence="5">
    <location>
        <begin position="101"/>
        <end position="120"/>
    </location>
</feature>
<organism evidence="7">
    <name type="scientific">marine metagenome</name>
    <dbReference type="NCBI Taxonomy" id="408172"/>
    <lineage>
        <taxon>unclassified sequences</taxon>
        <taxon>metagenomes</taxon>
        <taxon>ecological metagenomes</taxon>
    </lineage>
</organism>
<comment type="subcellular location">
    <subcellularLocation>
        <location evidence="1">Membrane</location>
        <topology evidence="1">Multi-pass membrane protein</topology>
    </subcellularLocation>
</comment>
<feature type="transmembrane region" description="Helical" evidence="5">
    <location>
        <begin position="42"/>
        <end position="60"/>
    </location>
</feature>
<evidence type="ECO:0000313" key="7">
    <source>
        <dbReference type="EMBL" id="SVC25993.1"/>
    </source>
</evidence>
<keyword evidence="2 5" id="KW-0812">Transmembrane</keyword>